<dbReference type="Pfam" id="PF00665">
    <property type="entry name" value="rve"/>
    <property type="match status" value="1"/>
</dbReference>
<protein>
    <submittedName>
        <fullName evidence="3">Transposase InsO family protein</fullName>
    </submittedName>
</protein>
<dbReference type="EMBL" id="PVTY01000029">
    <property type="protein sequence ID" value="PRZ11818.1"/>
    <property type="molecule type" value="Genomic_DNA"/>
</dbReference>
<dbReference type="GO" id="GO:0015074">
    <property type="term" value="P:DNA integration"/>
    <property type="evidence" value="ECO:0007669"/>
    <property type="project" value="InterPro"/>
</dbReference>
<dbReference type="Gene3D" id="3.30.420.10">
    <property type="entry name" value="Ribonuclease H-like superfamily/Ribonuclease H"/>
    <property type="match status" value="1"/>
</dbReference>
<comment type="caution">
    <text evidence="3">The sequence shown here is derived from an EMBL/GenBank/DDBJ whole genome shotgun (WGS) entry which is preliminary data.</text>
</comment>
<comment type="function">
    <text evidence="1">Involved in the transposition of the insertion sequence.</text>
</comment>
<dbReference type="GO" id="GO:0003676">
    <property type="term" value="F:nucleic acid binding"/>
    <property type="evidence" value="ECO:0007669"/>
    <property type="project" value="InterPro"/>
</dbReference>
<dbReference type="Proteomes" id="UP000238217">
    <property type="component" value="Unassembled WGS sequence"/>
</dbReference>
<dbReference type="InterPro" id="IPR025948">
    <property type="entry name" value="HTH-like_dom"/>
</dbReference>
<dbReference type="Pfam" id="PF13333">
    <property type="entry name" value="rve_2"/>
    <property type="match status" value="1"/>
</dbReference>
<dbReference type="InterPro" id="IPR001584">
    <property type="entry name" value="Integrase_cat-core"/>
</dbReference>
<dbReference type="PROSITE" id="PS50994">
    <property type="entry name" value="INTEGRASE"/>
    <property type="match status" value="1"/>
</dbReference>
<dbReference type="InterPro" id="IPR050900">
    <property type="entry name" value="Transposase_IS3/IS150/IS904"/>
</dbReference>
<reference evidence="3 4" key="1">
    <citation type="submission" date="2018-03" db="EMBL/GenBank/DDBJ databases">
        <title>Comparative analysis of microorganisms from saline springs in Andes Mountain Range, Colombia.</title>
        <authorList>
            <person name="Rubin E."/>
        </authorList>
    </citation>
    <scope>NUCLEOTIDE SEQUENCE [LARGE SCALE GENOMIC DNA]</scope>
    <source>
        <strain evidence="3 4">CG 35</strain>
    </source>
</reference>
<evidence type="ECO:0000313" key="4">
    <source>
        <dbReference type="Proteomes" id="UP000238217"/>
    </source>
</evidence>
<accession>A0A2T0YAT4</accession>
<proteinExistence type="predicted"/>
<gene>
    <name evidence="3" type="ORF">BCL67_1292</name>
</gene>
<evidence type="ECO:0000259" key="2">
    <source>
        <dbReference type="PROSITE" id="PS50994"/>
    </source>
</evidence>
<keyword evidence="4" id="KW-1185">Reference proteome</keyword>
<dbReference type="PANTHER" id="PTHR46889">
    <property type="entry name" value="TRANSPOSASE INSF FOR INSERTION SEQUENCE IS3B-RELATED"/>
    <property type="match status" value="1"/>
</dbReference>
<dbReference type="InterPro" id="IPR012337">
    <property type="entry name" value="RNaseH-like_sf"/>
</dbReference>
<dbReference type="Pfam" id="PF13276">
    <property type="entry name" value="HTH_21"/>
    <property type="match status" value="1"/>
</dbReference>
<evidence type="ECO:0000256" key="1">
    <source>
        <dbReference type="ARBA" id="ARBA00002286"/>
    </source>
</evidence>
<dbReference type="AlphaFoldDB" id="A0A2T0YAT4"/>
<evidence type="ECO:0000313" key="3">
    <source>
        <dbReference type="EMBL" id="PRZ11818.1"/>
    </source>
</evidence>
<dbReference type="InterPro" id="IPR048020">
    <property type="entry name" value="Transpos_IS3"/>
</dbReference>
<feature type="domain" description="Integrase catalytic" evidence="2">
    <location>
        <begin position="114"/>
        <end position="280"/>
    </location>
</feature>
<dbReference type="NCBIfam" id="NF033516">
    <property type="entry name" value="transpos_IS3"/>
    <property type="match status" value="1"/>
</dbReference>
<dbReference type="InterPro" id="IPR036397">
    <property type="entry name" value="RNaseH_sf"/>
</dbReference>
<dbReference type="PANTHER" id="PTHR46889:SF4">
    <property type="entry name" value="TRANSPOSASE INSO FOR INSERTION SEQUENCE ELEMENT IS911B-RELATED"/>
    <property type="match status" value="1"/>
</dbReference>
<organism evidence="3 4">
    <name type="scientific">Nesterenkonia sandarakina</name>
    <dbReference type="NCBI Taxonomy" id="272918"/>
    <lineage>
        <taxon>Bacteria</taxon>
        <taxon>Bacillati</taxon>
        <taxon>Actinomycetota</taxon>
        <taxon>Actinomycetes</taxon>
        <taxon>Micrococcales</taxon>
        <taxon>Micrococcaceae</taxon>
        <taxon>Nesterenkonia</taxon>
    </lineage>
</organism>
<name>A0A2T0YAT4_9MICC</name>
<dbReference type="SUPFAM" id="SSF53098">
    <property type="entry name" value="Ribonuclease H-like"/>
    <property type="match status" value="1"/>
</dbReference>
<sequence length="288" mass="32203">MIDRLVDAGEPVNTCCRLPGVSRQGYYRYKGRPTSATELRRRWLTGLIGEVHIASRGTYGYRRIHAELTLGMGITCSSRLVWMLMSRAGLGGLPGPTRVKRLKGVATADDLVNRKFQRLGLNELWVTDITEHPTREGKISCAAVLDACSRKIIGWAIDSKQDSNLVVNALDMAIRARTPNPGGIVHADHGVEFTSWVFTQKIRSAGLLPSFGTVGDGLDNAMMESFWSSMQIELLNRKKWRTRVELANAIFEYIEVFYNRRRRHSGLAYATPHDYDLAHTIQPLTAGS</sequence>